<evidence type="ECO:0000256" key="10">
    <source>
        <dbReference type="ARBA" id="ARBA00047707"/>
    </source>
</evidence>
<dbReference type="InterPro" id="IPR036188">
    <property type="entry name" value="FAD/NAD-bd_sf"/>
</dbReference>
<comment type="catalytic activity">
    <reaction evidence="10">
        <text>indole-3-pyruvate + NADPH + O2 + H(+) = (indol-3-yl)acetate + CO2 + NADP(+) + H2O</text>
        <dbReference type="Rhea" id="RHEA:34331"/>
        <dbReference type="ChEBI" id="CHEBI:15377"/>
        <dbReference type="ChEBI" id="CHEBI:15378"/>
        <dbReference type="ChEBI" id="CHEBI:15379"/>
        <dbReference type="ChEBI" id="CHEBI:16526"/>
        <dbReference type="ChEBI" id="CHEBI:17640"/>
        <dbReference type="ChEBI" id="CHEBI:30854"/>
        <dbReference type="ChEBI" id="CHEBI:57783"/>
        <dbReference type="ChEBI" id="CHEBI:58349"/>
        <dbReference type="EC" id="1.14.13.168"/>
    </reaction>
</comment>
<dbReference type="PANTHER" id="PTHR43539">
    <property type="entry name" value="FLAVIN-BINDING MONOOXYGENASE-LIKE PROTEIN (AFU_ORTHOLOGUE AFUA_4G09220)"/>
    <property type="match status" value="1"/>
</dbReference>
<evidence type="ECO:0000313" key="11">
    <source>
        <dbReference type="EMBL" id="CAK9178053.1"/>
    </source>
</evidence>
<evidence type="ECO:0000256" key="5">
    <source>
        <dbReference type="ARBA" id="ARBA00022827"/>
    </source>
</evidence>
<keyword evidence="7" id="KW-0560">Oxidoreductase</keyword>
<evidence type="ECO:0000256" key="2">
    <source>
        <dbReference type="ARBA" id="ARBA00004814"/>
    </source>
</evidence>
<organism evidence="11 12">
    <name type="scientific">Ilex paraguariensis</name>
    <name type="common">yerba mate</name>
    <dbReference type="NCBI Taxonomy" id="185542"/>
    <lineage>
        <taxon>Eukaryota</taxon>
        <taxon>Viridiplantae</taxon>
        <taxon>Streptophyta</taxon>
        <taxon>Embryophyta</taxon>
        <taxon>Tracheophyta</taxon>
        <taxon>Spermatophyta</taxon>
        <taxon>Magnoliopsida</taxon>
        <taxon>eudicotyledons</taxon>
        <taxon>Gunneridae</taxon>
        <taxon>Pentapetalae</taxon>
        <taxon>asterids</taxon>
        <taxon>campanulids</taxon>
        <taxon>Aquifoliales</taxon>
        <taxon>Aquifoliaceae</taxon>
        <taxon>Ilex</taxon>
    </lineage>
</organism>
<keyword evidence="8" id="KW-0073">Auxin biosynthesis</keyword>
<comment type="pathway">
    <text evidence="2">Plant hormone metabolism; auxin biosynthesis.</text>
</comment>
<protein>
    <recommendedName>
        <fullName evidence="9">indole-3-pyruvate monooxygenase</fullName>
        <ecNumber evidence="9">1.14.13.168</ecNumber>
    </recommendedName>
</protein>
<keyword evidence="12" id="KW-1185">Reference proteome</keyword>
<dbReference type="AlphaFoldDB" id="A0ABC8UCZ5"/>
<keyword evidence="5" id="KW-0274">FAD</keyword>
<comment type="similarity">
    <text evidence="3">Belongs to the FMO family.</text>
</comment>
<sequence length="379" mass="42328">MEAQEAVVIVVGAGTTGIATAACLKNLSIPYIILEREDCFASLWKKYSYDRLHLHLAKQYCELPLMPFPTIFPRYVSRTEFIQFLDDYVSHFQISPLYGRFVESAVYAEDSKKWCVQARNLSSDEKEEYSGRYLVVATGETSDPFIPEVEGLNTFTGEVIHSTGYKNGEKYRNRSVLVVGSGNSGMEIALDLANYGAKTSIVVRSPLHVISRGMMYMASILLRYIPYKMVESLLVLLSRLVYGDLSKYGIERPQEGPLTMKVKYAKYPVIDLGTTKKIKSGQIQVLPAIANVSSNVVVFVNGKSHPFDTIIFATGFKRSTHKWLKGGDYLLGDDGIAKQSFPNHWKGEKGLYCAGLSRRGFYGAAIDAQNIAKDIKMLL</sequence>
<dbReference type="GO" id="GO:0103075">
    <property type="term" value="F:indole-3-pyruvate monooxygenase activity"/>
    <property type="evidence" value="ECO:0007669"/>
    <property type="project" value="UniProtKB-EC"/>
</dbReference>
<evidence type="ECO:0000256" key="7">
    <source>
        <dbReference type="ARBA" id="ARBA00023002"/>
    </source>
</evidence>
<dbReference type="PIRSF" id="PIRSF000332">
    <property type="entry name" value="FMO"/>
    <property type="match status" value="1"/>
</dbReference>
<evidence type="ECO:0000256" key="1">
    <source>
        <dbReference type="ARBA" id="ARBA00001974"/>
    </source>
</evidence>
<dbReference type="SUPFAM" id="SSF51905">
    <property type="entry name" value="FAD/NAD(P)-binding domain"/>
    <property type="match status" value="1"/>
</dbReference>
<keyword evidence="6" id="KW-0521">NADP</keyword>
<dbReference type="EC" id="1.14.13.168" evidence="9"/>
<reference evidence="11 12" key="1">
    <citation type="submission" date="2024-02" db="EMBL/GenBank/DDBJ databases">
        <authorList>
            <person name="Vignale AGUSTIN F."/>
            <person name="Sosa J E."/>
            <person name="Modenutti C."/>
        </authorList>
    </citation>
    <scope>NUCLEOTIDE SEQUENCE [LARGE SCALE GENOMIC DNA]</scope>
</reference>
<dbReference type="InterPro" id="IPR036291">
    <property type="entry name" value="NAD(P)-bd_dom_sf"/>
</dbReference>
<dbReference type="InterPro" id="IPR000960">
    <property type="entry name" value="Flavin_mOase"/>
</dbReference>
<comment type="cofactor">
    <cofactor evidence="1">
        <name>FAD</name>
        <dbReference type="ChEBI" id="CHEBI:57692"/>
    </cofactor>
</comment>
<dbReference type="PRINTS" id="PR00368">
    <property type="entry name" value="FADPNR"/>
</dbReference>
<evidence type="ECO:0000256" key="4">
    <source>
        <dbReference type="ARBA" id="ARBA00022630"/>
    </source>
</evidence>
<evidence type="ECO:0000313" key="12">
    <source>
        <dbReference type="Proteomes" id="UP001642360"/>
    </source>
</evidence>
<dbReference type="Proteomes" id="UP001642360">
    <property type="component" value="Unassembled WGS sequence"/>
</dbReference>
<dbReference type="PANTHER" id="PTHR43539:SF42">
    <property type="entry name" value="OS01G0273800 PROTEIN"/>
    <property type="match status" value="1"/>
</dbReference>
<evidence type="ECO:0000256" key="6">
    <source>
        <dbReference type="ARBA" id="ARBA00022857"/>
    </source>
</evidence>
<accession>A0ABC8UCZ5</accession>
<keyword evidence="4" id="KW-0285">Flavoprotein</keyword>
<dbReference type="Gene3D" id="3.50.50.60">
    <property type="entry name" value="FAD/NAD(P)-binding domain"/>
    <property type="match status" value="1"/>
</dbReference>
<dbReference type="SUPFAM" id="SSF51735">
    <property type="entry name" value="NAD(P)-binding Rossmann-fold domains"/>
    <property type="match status" value="1"/>
</dbReference>
<dbReference type="GO" id="GO:0009851">
    <property type="term" value="P:auxin biosynthetic process"/>
    <property type="evidence" value="ECO:0007669"/>
    <property type="project" value="UniProtKB-KW"/>
</dbReference>
<name>A0ABC8UCZ5_9AQUA</name>
<dbReference type="PRINTS" id="PR00469">
    <property type="entry name" value="PNDRDTASEII"/>
</dbReference>
<proteinExistence type="inferred from homology"/>
<evidence type="ECO:0000256" key="3">
    <source>
        <dbReference type="ARBA" id="ARBA00009183"/>
    </source>
</evidence>
<gene>
    <name evidence="11" type="ORF">ILEXP_LOCUS47968</name>
</gene>
<comment type="caution">
    <text evidence="11">The sequence shown here is derived from an EMBL/GenBank/DDBJ whole genome shotgun (WGS) entry which is preliminary data.</text>
</comment>
<evidence type="ECO:0000256" key="9">
    <source>
        <dbReference type="ARBA" id="ARBA00039148"/>
    </source>
</evidence>
<dbReference type="InterPro" id="IPR050982">
    <property type="entry name" value="Auxin_biosynth/cation_transpt"/>
</dbReference>
<evidence type="ECO:0000256" key="8">
    <source>
        <dbReference type="ARBA" id="ARBA00023070"/>
    </source>
</evidence>
<dbReference type="EMBL" id="CAUOFW020007213">
    <property type="protein sequence ID" value="CAK9178053.1"/>
    <property type="molecule type" value="Genomic_DNA"/>
</dbReference>
<dbReference type="Pfam" id="PF13738">
    <property type="entry name" value="Pyr_redox_3"/>
    <property type="match status" value="1"/>
</dbReference>